<dbReference type="RefSeq" id="WP_344197266.1">
    <property type="nucleotide sequence ID" value="NZ_BAAAME010000002.1"/>
</dbReference>
<evidence type="ECO:0000313" key="2">
    <source>
        <dbReference type="EMBL" id="GAA1726825.1"/>
    </source>
</evidence>
<dbReference type="Proteomes" id="UP001501057">
    <property type="component" value="Unassembled WGS sequence"/>
</dbReference>
<accession>A0ABN2JGW2</accession>
<name>A0ABN2JGW2_9ACTN</name>
<feature type="transmembrane region" description="Helical" evidence="1">
    <location>
        <begin position="287"/>
        <end position="307"/>
    </location>
</feature>
<feature type="transmembrane region" description="Helical" evidence="1">
    <location>
        <begin position="178"/>
        <end position="198"/>
    </location>
</feature>
<proteinExistence type="predicted"/>
<evidence type="ECO:0000313" key="3">
    <source>
        <dbReference type="Proteomes" id="UP001501057"/>
    </source>
</evidence>
<evidence type="ECO:0008006" key="4">
    <source>
        <dbReference type="Google" id="ProtNLM"/>
    </source>
</evidence>
<feature type="transmembrane region" description="Helical" evidence="1">
    <location>
        <begin position="204"/>
        <end position="224"/>
    </location>
</feature>
<sequence>MSRVRLLVIALAVLAPLLVLAALVLRPVPAAPQDALLVVVADPTVSEGLVDAIEASGDDTLAPLTATSAELARFAVEQGTIVATLAVDLEAENDVLSIAGANGTQVNQAVVASVADLMSTFDRTVVVQDVNPADVPRLLPSALVAAGLVIGVVTMLARRWGGRLRRSSHPPRHLAERIGTDALLYGVVLGLAAFFAGLPGSPPLWIALGVLLVGLSATVTATCLRALGAWGLGFSVALFALPVWVLVRAPHELLLPPLIAEVGQWMPHGAAAEIAGRMALFGDPATWQPWLVLIAWAVGGALVLALVHRFMRGPARPVEVAAEA</sequence>
<protein>
    <recommendedName>
        <fullName evidence="4">DUF3533 domain-containing protein</fullName>
    </recommendedName>
</protein>
<feature type="transmembrane region" description="Helical" evidence="1">
    <location>
        <begin position="229"/>
        <end position="247"/>
    </location>
</feature>
<keyword evidence="1" id="KW-0812">Transmembrane</keyword>
<feature type="transmembrane region" description="Helical" evidence="1">
    <location>
        <begin position="138"/>
        <end position="157"/>
    </location>
</feature>
<reference evidence="2 3" key="1">
    <citation type="journal article" date="2019" name="Int. J. Syst. Evol. Microbiol.">
        <title>The Global Catalogue of Microorganisms (GCM) 10K type strain sequencing project: providing services to taxonomists for standard genome sequencing and annotation.</title>
        <authorList>
            <consortium name="The Broad Institute Genomics Platform"/>
            <consortium name="The Broad Institute Genome Sequencing Center for Infectious Disease"/>
            <person name="Wu L."/>
            <person name="Ma J."/>
        </authorList>
    </citation>
    <scope>NUCLEOTIDE SEQUENCE [LARGE SCALE GENOMIC DNA]</scope>
    <source>
        <strain evidence="2 3">JCM 13518</strain>
    </source>
</reference>
<dbReference type="EMBL" id="BAAAME010000002">
    <property type="protein sequence ID" value="GAA1726825.1"/>
    <property type="molecule type" value="Genomic_DNA"/>
</dbReference>
<evidence type="ECO:0000256" key="1">
    <source>
        <dbReference type="SAM" id="Phobius"/>
    </source>
</evidence>
<gene>
    <name evidence="2" type="ORF">GCM10009710_04380</name>
</gene>
<keyword evidence="1" id="KW-1133">Transmembrane helix</keyword>
<keyword evidence="3" id="KW-1185">Reference proteome</keyword>
<keyword evidence="1" id="KW-0472">Membrane</keyword>
<comment type="caution">
    <text evidence="2">The sequence shown here is derived from an EMBL/GenBank/DDBJ whole genome shotgun (WGS) entry which is preliminary data.</text>
</comment>
<organism evidence="2 3">
    <name type="scientific">Aeromicrobium alkaliterrae</name>
    <dbReference type="NCBI Taxonomy" id="302168"/>
    <lineage>
        <taxon>Bacteria</taxon>
        <taxon>Bacillati</taxon>
        <taxon>Actinomycetota</taxon>
        <taxon>Actinomycetes</taxon>
        <taxon>Propionibacteriales</taxon>
        <taxon>Nocardioidaceae</taxon>
        <taxon>Aeromicrobium</taxon>
    </lineage>
</organism>